<feature type="transmembrane region" description="Helical" evidence="11">
    <location>
        <begin position="239"/>
        <end position="260"/>
    </location>
</feature>
<comment type="function">
    <text evidence="9">Part of the binding-protein-dependent transport system for D-xylose. Probably responsible for the translocation of the substrate across the membrane.</text>
</comment>
<proteinExistence type="predicted"/>
<feature type="transmembrane region" description="Helical" evidence="11">
    <location>
        <begin position="398"/>
        <end position="415"/>
    </location>
</feature>
<evidence type="ECO:0000256" key="10">
    <source>
        <dbReference type="ARBA" id="ARBA00035686"/>
    </source>
</evidence>
<dbReference type="Proteomes" id="UP000184440">
    <property type="component" value="Unassembled WGS sequence"/>
</dbReference>
<feature type="transmembrane region" description="Helical" evidence="11">
    <location>
        <begin position="205"/>
        <end position="227"/>
    </location>
</feature>
<sequence>MSSTNTPLEPAEKPAEGAVAADLLDPRLIQARGPMGYLSALVQRLKSGDIGSLPIVVGLVVIVIVFQSLNETFLNAFNLVNLCLQIASLTIIALGITLVLLLGEIDLSIGSVSGVAAAIVAVANATHGVNPWLSVLMAVLAGTVIGLIHGLVFTKIGVPSFVITLAGLLAWLGVQLQILGKQGTINLPPTGTLIDIGQQKFLPTWLTYTIGFALVLLYVVTALTGSARRRRAGLSGQPIWVTAIVAVFLVVVVVAVAAKLGLDRGLPWIFLFSVTLVLIFDWVIRRTKYGRAILAVGGNIEAARRAGIKVDAIRISVFMLCSTLAAIGGVIAAMRLGFANQQSGAGDVLVNSIAAAVIGGTSLFGGRTRRYAPLLGAVVIGSIANGLALQSLESSVKYMITGAVLLGAVVIDAVSSRGRKSSGR</sequence>
<evidence type="ECO:0000256" key="6">
    <source>
        <dbReference type="ARBA" id="ARBA00022692"/>
    </source>
</evidence>
<evidence type="ECO:0000256" key="2">
    <source>
        <dbReference type="ARBA" id="ARBA00022448"/>
    </source>
</evidence>
<gene>
    <name evidence="12" type="ORF">SAMN05443668_101681</name>
</gene>
<evidence type="ECO:0000313" key="13">
    <source>
        <dbReference type="Proteomes" id="UP000184440"/>
    </source>
</evidence>
<keyword evidence="3" id="KW-1003">Cell membrane</keyword>
<evidence type="ECO:0000256" key="7">
    <source>
        <dbReference type="ARBA" id="ARBA00022989"/>
    </source>
</evidence>
<evidence type="ECO:0000256" key="8">
    <source>
        <dbReference type="ARBA" id="ARBA00023136"/>
    </source>
</evidence>
<feature type="transmembrane region" description="Helical" evidence="11">
    <location>
        <begin position="160"/>
        <end position="179"/>
    </location>
</feature>
<organism evidence="12 13">
    <name type="scientific">Cryptosporangium aurantiacum</name>
    <dbReference type="NCBI Taxonomy" id="134849"/>
    <lineage>
        <taxon>Bacteria</taxon>
        <taxon>Bacillati</taxon>
        <taxon>Actinomycetota</taxon>
        <taxon>Actinomycetes</taxon>
        <taxon>Cryptosporangiales</taxon>
        <taxon>Cryptosporangiaceae</taxon>
        <taxon>Cryptosporangium</taxon>
    </lineage>
</organism>
<feature type="transmembrane region" description="Helical" evidence="11">
    <location>
        <begin position="372"/>
        <end position="392"/>
    </location>
</feature>
<dbReference type="GO" id="GO:0005886">
    <property type="term" value="C:plasma membrane"/>
    <property type="evidence" value="ECO:0007669"/>
    <property type="project" value="UniProtKB-SubCell"/>
</dbReference>
<feature type="transmembrane region" description="Helical" evidence="11">
    <location>
        <begin position="266"/>
        <end position="284"/>
    </location>
</feature>
<feature type="transmembrane region" description="Helical" evidence="11">
    <location>
        <begin position="50"/>
        <end position="67"/>
    </location>
</feature>
<keyword evidence="8 11" id="KW-0472">Membrane</keyword>
<protein>
    <recommendedName>
        <fullName evidence="10">Xylose transport system permease protein XylH</fullName>
    </recommendedName>
</protein>
<name>A0A1M7J479_9ACTN</name>
<feature type="transmembrane region" description="Helical" evidence="11">
    <location>
        <begin position="132"/>
        <end position="153"/>
    </location>
</feature>
<evidence type="ECO:0000256" key="11">
    <source>
        <dbReference type="SAM" id="Phobius"/>
    </source>
</evidence>
<dbReference type="PANTHER" id="PTHR32196">
    <property type="entry name" value="ABC TRANSPORTER PERMEASE PROTEIN YPHD-RELATED-RELATED"/>
    <property type="match status" value="1"/>
</dbReference>
<evidence type="ECO:0000256" key="5">
    <source>
        <dbReference type="ARBA" id="ARBA00022597"/>
    </source>
</evidence>
<feature type="transmembrane region" description="Helical" evidence="11">
    <location>
        <begin position="109"/>
        <end position="126"/>
    </location>
</feature>
<keyword evidence="13" id="KW-1185">Reference proteome</keyword>
<feature type="transmembrane region" description="Helical" evidence="11">
    <location>
        <begin position="315"/>
        <end position="336"/>
    </location>
</feature>
<feature type="transmembrane region" description="Helical" evidence="11">
    <location>
        <begin position="79"/>
        <end position="102"/>
    </location>
</feature>
<evidence type="ECO:0000256" key="1">
    <source>
        <dbReference type="ARBA" id="ARBA00004651"/>
    </source>
</evidence>
<dbReference type="STRING" id="134849.SAMN05443668_101681"/>
<dbReference type="AlphaFoldDB" id="A0A1M7J479"/>
<comment type="subcellular location">
    <subcellularLocation>
        <location evidence="1">Cell membrane</location>
        <topology evidence="1">Multi-pass membrane protein</topology>
    </subcellularLocation>
</comment>
<keyword evidence="2" id="KW-0813">Transport</keyword>
<keyword evidence="7 11" id="KW-1133">Transmembrane helix</keyword>
<keyword evidence="4" id="KW-0997">Cell inner membrane</keyword>
<evidence type="ECO:0000256" key="9">
    <source>
        <dbReference type="ARBA" id="ARBA00035611"/>
    </source>
</evidence>
<keyword evidence="5" id="KW-0762">Sugar transport</keyword>
<dbReference type="GO" id="GO:0022857">
    <property type="term" value="F:transmembrane transporter activity"/>
    <property type="evidence" value="ECO:0007669"/>
    <property type="project" value="InterPro"/>
</dbReference>
<dbReference type="RefSeq" id="WP_073251267.1">
    <property type="nucleotide sequence ID" value="NZ_FRCS01000001.1"/>
</dbReference>
<evidence type="ECO:0000256" key="4">
    <source>
        <dbReference type="ARBA" id="ARBA00022519"/>
    </source>
</evidence>
<dbReference type="InterPro" id="IPR001851">
    <property type="entry name" value="ABC_transp_permease"/>
</dbReference>
<keyword evidence="6 11" id="KW-0812">Transmembrane</keyword>
<reference evidence="12 13" key="1">
    <citation type="submission" date="2016-11" db="EMBL/GenBank/DDBJ databases">
        <authorList>
            <person name="Jaros S."/>
            <person name="Januszkiewicz K."/>
            <person name="Wedrychowicz H."/>
        </authorList>
    </citation>
    <scope>NUCLEOTIDE SEQUENCE [LARGE SCALE GENOMIC DNA]</scope>
    <source>
        <strain evidence="12 13">DSM 46144</strain>
    </source>
</reference>
<evidence type="ECO:0000313" key="12">
    <source>
        <dbReference type="EMBL" id="SHM47804.1"/>
    </source>
</evidence>
<feature type="transmembrane region" description="Helical" evidence="11">
    <location>
        <begin position="348"/>
        <end position="365"/>
    </location>
</feature>
<accession>A0A1M7J479</accession>
<dbReference type="CDD" id="cd06579">
    <property type="entry name" value="TM_PBP1_transp_AraH_like"/>
    <property type="match status" value="1"/>
</dbReference>
<dbReference type="EMBL" id="FRCS01000001">
    <property type="protein sequence ID" value="SHM47804.1"/>
    <property type="molecule type" value="Genomic_DNA"/>
</dbReference>
<evidence type="ECO:0000256" key="3">
    <source>
        <dbReference type="ARBA" id="ARBA00022475"/>
    </source>
</evidence>
<dbReference type="PANTHER" id="PTHR32196:SF32">
    <property type="entry name" value="XYLOSE TRANSPORT SYSTEM PERMEASE PROTEIN XYLH"/>
    <property type="match status" value="1"/>
</dbReference>
<dbReference type="Pfam" id="PF02653">
    <property type="entry name" value="BPD_transp_2"/>
    <property type="match status" value="1"/>
</dbReference>